<protein>
    <submittedName>
        <fullName evidence="1">Uncharacterized protein</fullName>
    </submittedName>
</protein>
<sequence>MIETTIEDRERELRSLLDRIAAYPERAWTDERQRVAVLQRLLAAEEASATVG</sequence>
<gene>
    <name evidence="1" type="ORF">KK137_10780</name>
</gene>
<dbReference type="EMBL" id="JAHFVK010000002">
    <property type="protein sequence ID" value="MBT2134820.1"/>
    <property type="molecule type" value="Genomic_DNA"/>
</dbReference>
<keyword evidence="2" id="KW-1185">Reference proteome</keyword>
<evidence type="ECO:0000313" key="1">
    <source>
        <dbReference type="EMBL" id="MBT2134820.1"/>
    </source>
</evidence>
<organism evidence="1 2">
    <name type="scientific">Croceibacterium selenioxidans</name>
    <dbReference type="NCBI Taxonomy" id="2838833"/>
    <lineage>
        <taxon>Bacteria</taxon>
        <taxon>Pseudomonadati</taxon>
        <taxon>Pseudomonadota</taxon>
        <taxon>Alphaproteobacteria</taxon>
        <taxon>Sphingomonadales</taxon>
        <taxon>Erythrobacteraceae</taxon>
        <taxon>Croceibacterium</taxon>
    </lineage>
</organism>
<proteinExistence type="predicted"/>
<name>A0ABS5W6F0_9SPHN</name>
<dbReference type="Proteomes" id="UP000811255">
    <property type="component" value="Unassembled WGS sequence"/>
</dbReference>
<accession>A0ABS5W6F0</accession>
<reference evidence="1 2" key="1">
    <citation type="submission" date="2021-05" db="EMBL/GenBank/DDBJ databases">
        <title>Croceibacterium sp. LX-88 genome sequence.</title>
        <authorList>
            <person name="Luo X."/>
        </authorList>
    </citation>
    <scope>NUCLEOTIDE SEQUENCE [LARGE SCALE GENOMIC DNA]</scope>
    <source>
        <strain evidence="1 2">LX-88</strain>
    </source>
</reference>
<evidence type="ECO:0000313" key="2">
    <source>
        <dbReference type="Proteomes" id="UP000811255"/>
    </source>
</evidence>
<dbReference type="RefSeq" id="WP_214536435.1">
    <property type="nucleotide sequence ID" value="NZ_JAHFVK010000002.1"/>
</dbReference>
<comment type="caution">
    <text evidence="1">The sequence shown here is derived from an EMBL/GenBank/DDBJ whole genome shotgun (WGS) entry which is preliminary data.</text>
</comment>